<sequence>MDAYQSSSLKELFDPPTGSLTSGLESVQLDKICPGGFSNLFTQLRRRSNLLTVTHVAYACYFVTLANRIKRGGDQLKEAPMKKRSHRLMAELRREIGLKIGIIGVGRLGHLLAKFLMRYGDVYPEELFLSSRQADLLTDMIETGVAFCKFNNAHIVENCDIVFICVAPHQVRYVVDDIRDRIKPNVLIYHLILGFPALKLASLLQHTYFIKPSYQLNTSIDQNESTWPISDDIETVFKNDILMKRISLENEDQNDSLIRDDDFIPTMFYALLNVLKFNTTLNRIQSLRVISALLFNNPNLDLIIETFRNLETEQMNNTEFFPDFNLVHLKTEQSILRNLLDQNPKLRHLFSDTFISHYTPIIKQQQQQQQQQ</sequence>
<organism evidence="4 5">
    <name type="scientific">Adineta steineri</name>
    <dbReference type="NCBI Taxonomy" id="433720"/>
    <lineage>
        <taxon>Eukaryota</taxon>
        <taxon>Metazoa</taxon>
        <taxon>Spiralia</taxon>
        <taxon>Gnathifera</taxon>
        <taxon>Rotifera</taxon>
        <taxon>Eurotatoria</taxon>
        <taxon>Bdelloidea</taxon>
        <taxon>Adinetida</taxon>
        <taxon>Adinetidae</taxon>
        <taxon>Adineta</taxon>
    </lineage>
</organism>
<dbReference type="EMBL" id="CAJOAY010000367">
    <property type="protein sequence ID" value="CAF3644991.1"/>
    <property type="molecule type" value="Genomic_DNA"/>
</dbReference>
<feature type="domain" description="Pyrroline-5-carboxylate reductase catalytic N-terminal" evidence="2">
    <location>
        <begin position="99"/>
        <end position="188"/>
    </location>
</feature>
<dbReference type="GO" id="GO:0004735">
    <property type="term" value="F:pyrroline-5-carboxylate reductase activity"/>
    <property type="evidence" value="ECO:0007669"/>
    <property type="project" value="TreeGrafter"/>
</dbReference>
<dbReference type="PANTHER" id="PTHR11645:SF58">
    <property type="entry name" value="NADP-DEPENDENT OXIDOREDUCTASE DOMAIN-CONTAINING PROTEIN 1"/>
    <property type="match status" value="1"/>
</dbReference>
<accession>A0A818QQF2</accession>
<dbReference type="InterPro" id="IPR028939">
    <property type="entry name" value="P5C_Rdtase_cat_N"/>
</dbReference>
<gene>
    <name evidence="4" type="ORF">OKA104_LOCUS8871</name>
    <name evidence="3" type="ORF">VCS650_LOCUS1277</name>
</gene>
<dbReference type="GO" id="GO:0055129">
    <property type="term" value="P:L-proline biosynthetic process"/>
    <property type="evidence" value="ECO:0007669"/>
    <property type="project" value="TreeGrafter"/>
</dbReference>
<name>A0A818QQF2_9BILA</name>
<comment type="caution">
    <text evidence="4">The sequence shown here is derived from an EMBL/GenBank/DDBJ whole genome shotgun (WGS) entry which is preliminary data.</text>
</comment>
<dbReference type="Proteomes" id="UP000663881">
    <property type="component" value="Unassembled WGS sequence"/>
</dbReference>
<reference evidence="4" key="1">
    <citation type="submission" date="2021-02" db="EMBL/GenBank/DDBJ databases">
        <authorList>
            <person name="Nowell W R."/>
        </authorList>
    </citation>
    <scope>NUCLEOTIDE SEQUENCE</scope>
</reference>
<comment type="similarity">
    <text evidence="1">Belongs to the pyrroline-5-carboxylate reductase family.</text>
</comment>
<evidence type="ECO:0000259" key="2">
    <source>
        <dbReference type="Pfam" id="PF03807"/>
    </source>
</evidence>
<dbReference type="Gene3D" id="3.40.50.720">
    <property type="entry name" value="NAD(P)-binding Rossmann-like Domain"/>
    <property type="match status" value="1"/>
</dbReference>
<dbReference type="EMBL" id="CAJNON010000006">
    <property type="protein sequence ID" value="CAF0751677.1"/>
    <property type="molecule type" value="Genomic_DNA"/>
</dbReference>
<dbReference type="SUPFAM" id="SSF51735">
    <property type="entry name" value="NAD(P)-binding Rossmann-fold domains"/>
    <property type="match status" value="1"/>
</dbReference>
<evidence type="ECO:0000256" key="1">
    <source>
        <dbReference type="ARBA" id="ARBA00005525"/>
    </source>
</evidence>
<evidence type="ECO:0000313" key="4">
    <source>
        <dbReference type="EMBL" id="CAF3644991.1"/>
    </source>
</evidence>
<proteinExistence type="inferred from homology"/>
<dbReference type="OrthoDB" id="195672at2759"/>
<dbReference type="AlphaFoldDB" id="A0A818QQF2"/>
<evidence type="ECO:0000313" key="5">
    <source>
        <dbReference type="Proteomes" id="UP000663881"/>
    </source>
</evidence>
<dbReference type="PANTHER" id="PTHR11645">
    <property type="entry name" value="PYRROLINE-5-CARBOXYLATE REDUCTASE"/>
    <property type="match status" value="1"/>
</dbReference>
<dbReference type="InterPro" id="IPR036291">
    <property type="entry name" value="NAD(P)-bd_dom_sf"/>
</dbReference>
<dbReference type="Proteomes" id="UP000663891">
    <property type="component" value="Unassembled WGS sequence"/>
</dbReference>
<dbReference type="Pfam" id="PF03807">
    <property type="entry name" value="F420_oxidored"/>
    <property type="match status" value="1"/>
</dbReference>
<evidence type="ECO:0000313" key="3">
    <source>
        <dbReference type="EMBL" id="CAF0751677.1"/>
    </source>
</evidence>
<protein>
    <recommendedName>
        <fullName evidence="2">Pyrroline-5-carboxylate reductase catalytic N-terminal domain-containing protein</fullName>
    </recommendedName>
</protein>